<organism evidence="6 7">
    <name type="scientific">Athelia psychrophila</name>
    <dbReference type="NCBI Taxonomy" id="1759441"/>
    <lineage>
        <taxon>Eukaryota</taxon>
        <taxon>Fungi</taxon>
        <taxon>Dikarya</taxon>
        <taxon>Basidiomycota</taxon>
        <taxon>Agaricomycotina</taxon>
        <taxon>Agaricomycetes</taxon>
        <taxon>Agaricomycetidae</taxon>
        <taxon>Atheliales</taxon>
        <taxon>Atheliaceae</taxon>
        <taxon>Athelia</taxon>
    </lineage>
</organism>
<evidence type="ECO:0000256" key="2">
    <source>
        <dbReference type="ARBA" id="ARBA00023015"/>
    </source>
</evidence>
<dbReference type="EMBL" id="KV417559">
    <property type="protein sequence ID" value="KZP19885.1"/>
    <property type="molecule type" value="Genomic_DNA"/>
</dbReference>
<reference evidence="6 7" key="1">
    <citation type="journal article" date="2016" name="Mol. Biol. Evol.">
        <title>Comparative Genomics of Early-Diverging Mushroom-Forming Fungi Provides Insights into the Origins of Lignocellulose Decay Capabilities.</title>
        <authorList>
            <person name="Nagy L.G."/>
            <person name="Riley R."/>
            <person name="Tritt A."/>
            <person name="Adam C."/>
            <person name="Daum C."/>
            <person name="Floudas D."/>
            <person name="Sun H."/>
            <person name="Yadav J.S."/>
            <person name="Pangilinan J."/>
            <person name="Larsson K.H."/>
            <person name="Matsuura K."/>
            <person name="Barry K."/>
            <person name="Labutti K."/>
            <person name="Kuo R."/>
            <person name="Ohm R.A."/>
            <person name="Bhattacharya S.S."/>
            <person name="Shirouzu T."/>
            <person name="Yoshinaga Y."/>
            <person name="Martin F.M."/>
            <person name="Grigoriev I.V."/>
            <person name="Hibbett D.S."/>
        </authorList>
    </citation>
    <scope>NUCLEOTIDE SEQUENCE [LARGE SCALE GENOMIC DNA]</scope>
    <source>
        <strain evidence="6 7">CBS 109695</strain>
    </source>
</reference>
<keyword evidence="5" id="KW-0539">Nucleus</keyword>
<accession>A0A166IJ91</accession>
<dbReference type="OrthoDB" id="3163292at2759"/>
<proteinExistence type="predicted"/>
<dbReference type="InterPro" id="IPR051089">
    <property type="entry name" value="prtT"/>
</dbReference>
<comment type="subcellular location">
    <subcellularLocation>
        <location evidence="1">Nucleus</location>
    </subcellularLocation>
</comment>
<evidence type="ECO:0000256" key="5">
    <source>
        <dbReference type="ARBA" id="ARBA00023242"/>
    </source>
</evidence>
<protein>
    <recommendedName>
        <fullName evidence="8">Transcription factor domain-containing protein</fullName>
    </recommendedName>
</protein>
<dbReference type="PANTHER" id="PTHR31845">
    <property type="entry name" value="FINGER DOMAIN PROTEIN, PUTATIVE-RELATED"/>
    <property type="match status" value="1"/>
</dbReference>
<dbReference type="STRING" id="436010.A0A166IJ91"/>
<feature type="non-terminal residue" evidence="6">
    <location>
        <position position="1"/>
    </location>
</feature>
<evidence type="ECO:0000256" key="1">
    <source>
        <dbReference type="ARBA" id="ARBA00004123"/>
    </source>
</evidence>
<evidence type="ECO:0000313" key="7">
    <source>
        <dbReference type="Proteomes" id="UP000076532"/>
    </source>
</evidence>
<sequence>PSFLYRREPNSLHSQDSFLFWSIICVTSRKPALDPVARVTLECVSYAALANEVKKAVADFGINPPKKLSTIQGFLLLCEWPLPASRICDDRVWHYSSLASGTCYSVIQYGLKMGYHRPHYAHEYSDRLTEQPIPESTDGHERILTWIVTLAGTGTTVSLASSAAFGHTPSWLARIPRKVLDTLRISRLDQCVAQALGNLKLSPSGQLPATNTTSLFSVFLSELNDLKRNVTSRDAATTLQLHICRKRMRTFELQSKRAASSATTRALAATDYYVSFMRIAEAACTIPRDEVARWPFYISLKYSFACICLIRLLSTEDGRSLDMNAALTQNSAVFRVASEINVSEDSLRRRFDHLISFSVKDAHARRLQLSAPIDSRTDETSVVHSRMGL</sequence>
<keyword evidence="2" id="KW-0805">Transcription regulation</keyword>
<gene>
    <name evidence="6" type="ORF">FIBSPDRAFT_742997</name>
</gene>
<keyword evidence="4" id="KW-0804">Transcription</keyword>
<dbReference type="AlphaFoldDB" id="A0A166IJ91"/>
<dbReference type="PANTHER" id="PTHR31845:SF21">
    <property type="entry name" value="REGULATORY PROTEIN LEU3"/>
    <property type="match status" value="1"/>
</dbReference>
<keyword evidence="7" id="KW-1185">Reference proteome</keyword>
<evidence type="ECO:0008006" key="8">
    <source>
        <dbReference type="Google" id="ProtNLM"/>
    </source>
</evidence>
<evidence type="ECO:0000256" key="3">
    <source>
        <dbReference type="ARBA" id="ARBA00023125"/>
    </source>
</evidence>
<dbReference type="Proteomes" id="UP000076532">
    <property type="component" value="Unassembled WGS sequence"/>
</dbReference>
<name>A0A166IJ91_9AGAM</name>
<evidence type="ECO:0000256" key="4">
    <source>
        <dbReference type="ARBA" id="ARBA00023163"/>
    </source>
</evidence>
<keyword evidence="3" id="KW-0238">DNA-binding</keyword>
<dbReference type="GO" id="GO:0000981">
    <property type="term" value="F:DNA-binding transcription factor activity, RNA polymerase II-specific"/>
    <property type="evidence" value="ECO:0007669"/>
    <property type="project" value="TreeGrafter"/>
</dbReference>
<dbReference type="GO" id="GO:0005634">
    <property type="term" value="C:nucleus"/>
    <property type="evidence" value="ECO:0007669"/>
    <property type="project" value="UniProtKB-SubCell"/>
</dbReference>
<dbReference type="GO" id="GO:0000976">
    <property type="term" value="F:transcription cis-regulatory region binding"/>
    <property type="evidence" value="ECO:0007669"/>
    <property type="project" value="TreeGrafter"/>
</dbReference>
<evidence type="ECO:0000313" key="6">
    <source>
        <dbReference type="EMBL" id="KZP19885.1"/>
    </source>
</evidence>